<reference evidence="8" key="1">
    <citation type="submission" date="2017-01" db="EMBL/GenBank/DDBJ databases">
        <authorList>
            <person name="Varghese N."/>
            <person name="Submissions S."/>
        </authorList>
    </citation>
    <scope>NUCLEOTIDE SEQUENCE [LARGE SCALE GENOMIC DNA]</scope>
    <source>
        <strain evidence="8">DSM 18714</strain>
    </source>
</reference>
<dbReference type="STRING" id="407234.SAMN05421795_10138"/>
<protein>
    <submittedName>
        <fullName evidence="7">Monoheme cytochrome SoxX (Sulfur oxidation)</fullName>
    </submittedName>
</protein>
<dbReference type="GO" id="GO:0020037">
    <property type="term" value="F:heme binding"/>
    <property type="evidence" value="ECO:0007669"/>
    <property type="project" value="InterPro"/>
</dbReference>
<evidence type="ECO:0000256" key="5">
    <source>
        <dbReference type="SAM" id="SignalP"/>
    </source>
</evidence>
<organism evidence="7 8">
    <name type="scientific">Phaeovulum vinaykumarii</name>
    <dbReference type="NCBI Taxonomy" id="407234"/>
    <lineage>
        <taxon>Bacteria</taxon>
        <taxon>Pseudomonadati</taxon>
        <taxon>Pseudomonadota</taxon>
        <taxon>Alphaproteobacteria</taxon>
        <taxon>Rhodobacterales</taxon>
        <taxon>Paracoccaceae</taxon>
        <taxon>Phaeovulum</taxon>
    </lineage>
</organism>
<dbReference type="InterPro" id="IPR036909">
    <property type="entry name" value="Cyt_c-like_dom_sf"/>
</dbReference>
<proteinExistence type="predicted"/>
<evidence type="ECO:0000256" key="2">
    <source>
        <dbReference type="ARBA" id="ARBA00022723"/>
    </source>
</evidence>
<sequence>MRRIATLCAPAAVSAAAITTALTILAPPVLAETAPAAIAWQDGAIAAPLTDSPGDAGRGAELMATRPLGNCVACHEIAALPAASFQGNIGPALEGAATRYSEAQLRGIIVNAKNTFDGSMMPAFYKTDGFIRPGDAYTGKAAPADLPPILDAQQVEDVLAFLMTMK</sequence>
<dbReference type="AlphaFoldDB" id="A0A1N7JJ10"/>
<name>A0A1N7JJ10_9RHOB</name>
<evidence type="ECO:0000256" key="1">
    <source>
        <dbReference type="ARBA" id="ARBA00022617"/>
    </source>
</evidence>
<dbReference type="GO" id="GO:0046872">
    <property type="term" value="F:metal ion binding"/>
    <property type="evidence" value="ECO:0007669"/>
    <property type="project" value="UniProtKB-KW"/>
</dbReference>
<dbReference type="Proteomes" id="UP000186098">
    <property type="component" value="Unassembled WGS sequence"/>
</dbReference>
<feature type="signal peptide" evidence="5">
    <location>
        <begin position="1"/>
        <end position="31"/>
    </location>
</feature>
<feature type="domain" description="Cytochrome c" evidence="6">
    <location>
        <begin position="54"/>
        <end position="166"/>
    </location>
</feature>
<gene>
    <name evidence="7" type="ORF">SAMN05421795_10138</name>
</gene>
<keyword evidence="3 4" id="KW-0408">Iron</keyword>
<evidence type="ECO:0000256" key="4">
    <source>
        <dbReference type="PROSITE-ProRule" id="PRU00433"/>
    </source>
</evidence>
<evidence type="ECO:0000259" key="6">
    <source>
        <dbReference type="PROSITE" id="PS51007"/>
    </source>
</evidence>
<evidence type="ECO:0000313" key="8">
    <source>
        <dbReference type="Proteomes" id="UP000186098"/>
    </source>
</evidence>
<keyword evidence="1 4" id="KW-0349">Heme</keyword>
<dbReference type="OrthoDB" id="9793634at2"/>
<keyword evidence="2 4" id="KW-0479">Metal-binding</keyword>
<dbReference type="InterPro" id="IPR030999">
    <property type="entry name" value="Thiosulf_SoxX"/>
</dbReference>
<dbReference type="RefSeq" id="WP_083947493.1">
    <property type="nucleotide sequence ID" value="NZ_FTOM01000001.1"/>
</dbReference>
<dbReference type="GO" id="GO:0009055">
    <property type="term" value="F:electron transfer activity"/>
    <property type="evidence" value="ECO:0007669"/>
    <property type="project" value="InterPro"/>
</dbReference>
<dbReference type="EMBL" id="FTOM01000001">
    <property type="protein sequence ID" value="SIS49319.1"/>
    <property type="molecule type" value="Genomic_DNA"/>
</dbReference>
<keyword evidence="8" id="KW-1185">Reference proteome</keyword>
<dbReference type="InterPro" id="IPR009056">
    <property type="entry name" value="Cyt_c-like_dom"/>
</dbReference>
<accession>A0A1N7JJ10</accession>
<dbReference type="PROSITE" id="PS51007">
    <property type="entry name" value="CYTC"/>
    <property type="match status" value="1"/>
</dbReference>
<dbReference type="NCBIfam" id="TIGR04485">
    <property type="entry name" value="thiosulf_SoxX"/>
    <property type="match status" value="1"/>
</dbReference>
<feature type="chain" id="PRO_5009942993" evidence="5">
    <location>
        <begin position="32"/>
        <end position="166"/>
    </location>
</feature>
<dbReference type="Pfam" id="PF00034">
    <property type="entry name" value="Cytochrom_C"/>
    <property type="match status" value="1"/>
</dbReference>
<dbReference type="SUPFAM" id="SSF46626">
    <property type="entry name" value="Cytochrome c"/>
    <property type="match status" value="1"/>
</dbReference>
<evidence type="ECO:0000313" key="7">
    <source>
        <dbReference type="EMBL" id="SIS49319.1"/>
    </source>
</evidence>
<dbReference type="Gene3D" id="1.10.760.10">
    <property type="entry name" value="Cytochrome c-like domain"/>
    <property type="match status" value="1"/>
</dbReference>
<keyword evidence="5" id="KW-0732">Signal</keyword>
<evidence type="ECO:0000256" key="3">
    <source>
        <dbReference type="ARBA" id="ARBA00023004"/>
    </source>
</evidence>